<organism evidence="1">
    <name type="scientific">Microbacterium sp. A8/3-1</name>
    <dbReference type="NCBI Taxonomy" id="3160749"/>
    <lineage>
        <taxon>Bacteria</taxon>
        <taxon>Bacillati</taxon>
        <taxon>Actinomycetota</taxon>
        <taxon>Actinomycetes</taxon>
        <taxon>Micrococcales</taxon>
        <taxon>Microbacteriaceae</taxon>
        <taxon>Microbacterium</taxon>
    </lineage>
</organism>
<sequence>MTQEKIRLRTVDGDEEQSFTADEVIIVLPNGIEFSLFAGDEGDNEVVALITATEPLVPHRFVLRPGAVNQVGIGAE</sequence>
<reference evidence="1" key="1">
    <citation type="submission" date="2024-06" db="EMBL/GenBank/DDBJ databases">
        <title>Draft genome sequence of Microbacterium sp. strain A8/3-1, isolated from Oxytropis tragacanthoides Fisch. ex DC. Root nodules in the Altai region of Russia.</title>
        <authorList>
            <person name="Sazanova A."/>
            <person name="Guro P."/>
            <person name="Kuznetsova I."/>
            <person name="Belimov A."/>
            <person name="Safronova V."/>
        </authorList>
    </citation>
    <scope>NUCLEOTIDE SEQUENCE</scope>
    <source>
        <strain evidence="1">A8/3-1</strain>
    </source>
</reference>
<name>A0AAU7VW93_9MICO</name>
<accession>A0AAU7VW93</accession>
<evidence type="ECO:0000313" key="1">
    <source>
        <dbReference type="EMBL" id="XBX78056.1"/>
    </source>
</evidence>
<gene>
    <name evidence="1" type="ORF">ABS642_19395</name>
</gene>
<dbReference type="AlphaFoldDB" id="A0AAU7VW93"/>
<protein>
    <submittedName>
        <fullName evidence="1">Uncharacterized protein</fullName>
    </submittedName>
</protein>
<dbReference type="RefSeq" id="WP_350351437.1">
    <property type="nucleotide sequence ID" value="NZ_CP158357.1"/>
</dbReference>
<dbReference type="EMBL" id="CP158357">
    <property type="protein sequence ID" value="XBX78056.1"/>
    <property type="molecule type" value="Genomic_DNA"/>
</dbReference>
<proteinExistence type="predicted"/>